<evidence type="ECO:0000313" key="4">
    <source>
        <dbReference type="Proteomes" id="UP000183900"/>
    </source>
</evidence>
<dbReference type="RefSeq" id="WP_055455552.1">
    <property type="nucleotide sequence ID" value="NZ_CYHE01000005.1"/>
</dbReference>
<protein>
    <submittedName>
        <fullName evidence="3">Acetyl esterase/lipase</fullName>
    </submittedName>
</protein>
<keyword evidence="4" id="KW-1185">Reference proteome</keyword>
<organism evidence="3 4">
    <name type="scientific">Pannonibacter indicus</name>
    <dbReference type="NCBI Taxonomy" id="466044"/>
    <lineage>
        <taxon>Bacteria</taxon>
        <taxon>Pseudomonadati</taxon>
        <taxon>Pseudomonadota</taxon>
        <taxon>Alphaproteobacteria</taxon>
        <taxon>Hyphomicrobiales</taxon>
        <taxon>Stappiaceae</taxon>
        <taxon>Pannonibacter</taxon>
    </lineage>
</organism>
<sequence length="291" mass="31202">MSDVPATATTLIAEGAWPRDRLDADYTAKNCVTPERFAQIIAEYGNRSRPAKAMAGARLDLVYDGQSGEKLDLYGTRAGELRPLLIFIHGGYWRALSKDQSAFMAPLLAGLGIATAVPDYTLAPAVSLTEITRQMRAALAWLWHQAESLGIDRNRIVVTGSSAGGHLAGTLMMNGWQQDFDLPGQVLKGALPLSGLFELAPIAGSHVQDWMSLTPQEVEALSPLRAPAGAPASVIAVAEHEVSGFHRQTRAYATALGAPELVVQGRNHFDIVFDLCDPASGLSAAMMRLLR</sequence>
<dbReference type="Pfam" id="PF20434">
    <property type="entry name" value="BD-FAE"/>
    <property type="match status" value="1"/>
</dbReference>
<evidence type="ECO:0000256" key="1">
    <source>
        <dbReference type="ARBA" id="ARBA00022801"/>
    </source>
</evidence>
<gene>
    <name evidence="3" type="ORF">Ga0061067_10520</name>
</gene>
<dbReference type="InterPro" id="IPR049492">
    <property type="entry name" value="BD-FAE-like_dom"/>
</dbReference>
<keyword evidence="1" id="KW-0378">Hydrolase</keyword>
<dbReference type="InterPro" id="IPR050300">
    <property type="entry name" value="GDXG_lipolytic_enzyme"/>
</dbReference>
<evidence type="ECO:0000259" key="2">
    <source>
        <dbReference type="Pfam" id="PF20434"/>
    </source>
</evidence>
<dbReference type="AlphaFoldDB" id="A0A0K6HYK1"/>
<dbReference type="GO" id="GO:0016787">
    <property type="term" value="F:hydrolase activity"/>
    <property type="evidence" value="ECO:0007669"/>
    <property type="project" value="UniProtKB-KW"/>
</dbReference>
<dbReference type="PANTHER" id="PTHR48081">
    <property type="entry name" value="AB HYDROLASE SUPERFAMILY PROTEIN C4A8.06C"/>
    <property type="match status" value="1"/>
</dbReference>
<dbReference type="PANTHER" id="PTHR48081:SF33">
    <property type="entry name" value="KYNURENINE FORMAMIDASE"/>
    <property type="match status" value="1"/>
</dbReference>
<dbReference type="Proteomes" id="UP000183900">
    <property type="component" value="Unassembled WGS sequence"/>
</dbReference>
<evidence type="ECO:0000313" key="3">
    <source>
        <dbReference type="EMBL" id="CUA96077.1"/>
    </source>
</evidence>
<accession>A0A0K6HYK1</accession>
<name>A0A0K6HYK1_9HYPH</name>
<dbReference type="OrthoDB" id="9771666at2"/>
<dbReference type="EMBL" id="CYHE01000005">
    <property type="protein sequence ID" value="CUA96077.1"/>
    <property type="molecule type" value="Genomic_DNA"/>
</dbReference>
<feature type="domain" description="BD-FAE-like" evidence="2">
    <location>
        <begin position="71"/>
        <end position="180"/>
    </location>
</feature>
<dbReference type="Gene3D" id="3.40.50.1820">
    <property type="entry name" value="alpha/beta hydrolase"/>
    <property type="match status" value="1"/>
</dbReference>
<dbReference type="SUPFAM" id="SSF53474">
    <property type="entry name" value="alpha/beta-Hydrolases"/>
    <property type="match status" value="1"/>
</dbReference>
<proteinExistence type="predicted"/>
<dbReference type="InterPro" id="IPR029058">
    <property type="entry name" value="AB_hydrolase_fold"/>
</dbReference>
<reference evidence="4" key="1">
    <citation type="submission" date="2015-08" db="EMBL/GenBank/DDBJ databases">
        <authorList>
            <person name="Varghese N."/>
        </authorList>
    </citation>
    <scope>NUCLEOTIDE SEQUENCE [LARGE SCALE GENOMIC DNA]</scope>
    <source>
        <strain evidence="4">DSM 23407</strain>
    </source>
</reference>